<dbReference type="SUPFAM" id="SSF103473">
    <property type="entry name" value="MFS general substrate transporter"/>
    <property type="match status" value="1"/>
</dbReference>
<evidence type="ECO:0000256" key="1">
    <source>
        <dbReference type="ARBA" id="ARBA00004651"/>
    </source>
</evidence>
<evidence type="ECO:0000256" key="4">
    <source>
        <dbReference type="ARBA" id="ARBA00022692"/>
    </source>
</evidence>
<feature type="transmembrane region" description="Helical" evidence="7">
    <location>
        <begin position="225"/>
        <end position="246"/>
    </location>
</feature>
<feature type="transmembrane region" description="Helical" evidence="7">
    <location>
        <begin position="48"/>
        <end position="66"/>
    </location>
</feature>
<evidence type="ECO:0000259" key="8">
    <source>
        <dbReference type="PROSITE" id="PS50850"/>
    </source>
</evidence>
<protein>
    <recommendedName>
        <fullName evidence="8">Major facilitator superfamily (MFS) profile domain-containing protein</fullName>
    </recommendedName>
</protein>
<dbReference type="AlphaFoldDB" id="A0A1F5ZSV2"/>
<feature type="transmembrane region" description="Helical" evidence="7">
    <location>
        <begin position="356"/>
        <end position="378"/>
    </location>
</feature>
<comment type="subcellular location">
    <subcellularLocation>
        <location evidence="1">Cell membrane</location>
        <topology evidence="1">Multi-pass membrane protein</topology>
    </subcellularLocation>
</comment>
<evidence type="ECO:0000256" key="2">
    <source>
        <dbReference type="ARBA" id="ARBA00022448"/>
    </source>
</evidence>
<dbReference type="STRING" id="1798382.A3D77_02620"/>
<keyword evidence="3" id="KW-1003">Cell membrane</keyword>
<feature type="transmembrane region" description="Helical" evidence="7">
    <location>
        <begin position="167"/>
        <end position="184"/>
    </location>
</feature>
<feature type="transmembrane region" description="Helical" evidence="7">
    <location>
        <begin position="140"/>
        <end position="160"/>
    </location>
</feature>
<feature type="transmembrane region" description="Helical" evidence="7">
    <location>
        <begin position="196"/>
        <end position="213"/>
    </location>
</feature>
<dbReference type="EMBL" id="MFJL01000022">
    <property type="protein sequence ID" value="OGG15566.1"/>
    <property type="molecule type" value="Genomic_DNA"/>
</dbReference>
<dbReference type="PANTHER" id="PTHR43266">
    <property type="entry name" value="MACROLIDE-EFFLUX PROTEIN"/>
    <property type="match status" value="1"/>
</dbReference>
<keyword evidence="4 7" id="KW-0812">Transmembrane</keyword>
<evidence type="ECO:0000313" key="9">
    <source>
        <dbReference type="EMBL" id="OGG15566.1"/>
    </source>
</evidence>
<dbReference type="Gene3D" id="1.20.1250.20">
    <property type="entry name" value="MFS general substrate transporter like domains"/>
    <property type="match status" value="1"/>
</dbReference>
<dbReference type="InterPro" id="IPR011701">
    <property type="entry name" value="MFS"/>
</dbReference>
<name>A0A1F5ZSV2_9BACT</name>
<dbReference type="Pfam" id="PF07690">
    <property type="entry name" value="MFS_1"/>
    <property type="match status" value="1"/>
</dbReference>
<feature type="transmembrane region" description="Helical" evidence="7">
    <location>
        <begin position="320"/>
        <end position="344"/>
    </location>
</feature>
<organism evidence="9 10">
    <name type="scientific">Candidatus Gottesmanbacteria bacterium RIFCSPHIGHO2_02_FULL_39_11</name>
    <dbReference type="NCBI Taxonomy" id="1798382"/>
    <lineage>
        <taxon>Bacteria</taxon>
        <taxon>Candidatus Gottesmaniibacteriota</taxon>
    </lineage>
</organism>
<dbReference type="InterPro" id="IPR036259">
    <property type="entry name" value="MFS_trans_sf"/>
</dbReference>
<keyword evidence="6 7" id="KW-0472">Membrane</keyword>
<evidence type="ECO:0000256" key="3">
    <source>
        <dbReference type="ARBA" id="ARBA00022475"/>
    </source>
</evidence>
<comment type="caution">
    <text evidence="9">The sequence shown here is derived from an EMBL/GenBank/DDBJ whole genome shotgun (WGS) entry which is preliminary data.</text>
</comment>
<dbReference type="PROSITE" id="PS50850">
    <property type="entry name" value="MFS"/>
    <property type="match status" value="1"/>
</dbReference>
<feature type="transmembrane region" description="Helical" evidence="7">
    <location>
        <begin position="16"/>
        <end position="36"/>
    </location>
</feature>
<dbReference type="CDD" id="cd06173">
    <property type="entry name" value="MFS_MefA_like"/>
    <property type="match status" value="1"/>
</dbReference>
<dbReference type="GO" id="GO:0022857">
    <property type="term" value="F:transmembrane transporter activity"/>
    <property type="evidence" value="ECO:0007669"/>
    <property type="project" value="InterPro"/>
</dbReference>
<evidence type="ECO:0000256" key="7">
    <source>
        <dbReference type="SAM" id="Phobius"/>
    </source>
</evidence>
<feature type="transmembrane region" description="Helical" evidence="7">
    <location>
        <begin position="384"/>
        <end position="404"/>
    </location>
</feature>
<accession>A0A1F5ZSV2</accession>
<feature type="transmembrane region" description="Helical" evidence="7">
    <location>
        <begin position="289"/>
        <end position="308"/>
    </location>
</feature>
<gene>
    <name evidence="9" type="ORF">A3D77_02620</name>
</gene>
<evidence type="ECO:0000256" key="5">
    <source>
        <dbReference type="ARBA" id="ARBA00022989"/>
    </source>
</evidence>
<dbReference type="InterPro" id="IPR020846">
    <property type="entry name" value="MFS_dom"/>
</dbReference>
<feature type="transmembrane region" description="Helical" evidence="7">
    <location>
        <begin position="101"/>
        <end position="120"/>
    </location>
</feature>
<keyword evidence="5 7" id="KW-1133">Transmembrane helix</keyword>
<dbReference type="Proteomes" id="UP000176923">
    <property type="component" value="Unassembled WGS sequence"/>
</dbReference>
<evidence type="ECO:0000256" key="6">
    <source>
        <dbReference type="ARBA" id="ARBA00023136"/>
    </source>
</evidence>
<dbReference type="PANTHER" id="PTHR43266:SF2">
    <property type="entry name" value="MAJOR FACILITATOR SUPERFAMILY (MFS) PROFILE DOMAIN-CONTAINING PROTEIN"/>
    <property type="match status" value="1"/>
</dbReference>
<feature type="domain" description="Major facilitator superfamily (MFS) profile" evidence="8">
    <location>
        <begin position="1"/>
        <end position="410"/>
    </location>
</feature>
<proteinExistence type="predicted"/>
<feature type="transmembrane region" description="Helical" evidence="7">
    <location>
        <begin position="258"/>
        <end position="277"/>
    </location>
</feature>
<reference evidence="9 10" key="1">
    <citation type="journal article" date="2016" name="Nat. Commun.">
        <title>Thousands of microbial genomes shed light on interconnected biogeochemical processes in an aquifer system.</title>
        <authorList>
            <person name="Anantharaman K."/>
            <person name="Brown C.T."/>
            <person name="Hug L.A."/>
            <person name="Sharon I."/>
            <person name="Castelle C.J."/>
            <person name="Probst A.J."/>
            <person name="Thomas B.C."/>
            <person name="Singh A."/>
            <person name="Wilkins M.J."/>
            <person name="Karaoz U."/>
            <person name="Brodie E.L."/>
            <person name="Williams K.H."/>
            <person name="Hubbard S.S."/>
            <person name="Banfield J.F."/>
        </authorList>
    </citation>
    <scope>NUCLEOTIDE SEQUENCE [LARGE SCALE GENOMIC DNA]</scope>
</reference>
<keyword evidence="2" id="KW-0813">Transport</keyword>
<sequence>MNTFFTVLKNKNFRSLWLAQITSQIALNMLIFVLGIQVYSHTRSNTSVSLILLSFGLPSIFFGIPAGSIVDFYDKKKVLTYCNLFRAVLLFLFFLFSDQILVLYLLAIITSIITQFFIPAEAPSIPSLVSPNELLSANSLFTISLYFSTIFGFILAGPAVSLLGTSGVYIFMMILMLLATYFVTKLPEITVPKPKRSSPISAVVILDSIVVGLKFIKHHKRVGQSLVILTGSQALISVLVVLAPGFADKIVKVALTDASYLVMGPAALGLVLGAYWVGKYGEKYLKGKIIRTGILSIGTILVILSFFARLQNLLTIPPIAIFFILLIGVGFFTSLLNVPASTILQQESESDVRGRVYGILTSLTGGVSVLPVVLSGILADLTSVTETVLVIGFITLAGGIYEMINSGKSKYQISNVK</sequence>
<evidence type="ECO:0000313" key="10">
    <source>
        <dbReference type="Proteomes" id="UP000176923"/>
    </source>
</evidence>
<dbReference type="GO" id="GO:0005886">
    <property type="term" value="C:plasma membrane"/>
    <property type="evidence" value="ECO:0007669"/>
    <property type="project" value="UniProtKB-SubCell"/>
</dbReference>